<dbReference type="OrthoDB" id="2213137at2759"/>
<dbReference type="Pfam" id="PF07690">
    <property type="entry name" value="MFS_1"/>
    <property type="match status" value="1"/>
</dbReference>
<name>A0A8H8RY54_9HELO</name>
<comment type="similarity">
    <text evidence="2">Belongs to the major facilitator superfamily. Monocarboxylate porter (TC 2.A.1.13) family.</text>
</comment>
<dbReference type="Proteomes" id="UP000462212">
    <property type="component" value="Unassembled WGS sequence"/>
</dbReference>
<keyword evidence="6" id="KW-1185">Reference proteome</keyword>
<keyword evidence="4" id="KW-0472">Membrane</keyword>
<dbReference type="EMBL" id="QGMJ01000072">
    <property type="protein sequence ID" value="TVY43194.1"/>
    <property type="molecule type" value="Genomic_DNA"/>
</dbReference>
<keyword evidence="4" id="KW-0812">Transmembrane</keyword>
<feature type="region of interest" description="Disordered" evidence="3">
    <location>
        <begin position="455"/>
        <end position="478"/>
    </location>
</feature>
<protein>
    <submittedName>
        <fullName evidence="5">Putative transporter</fullName>
    </submittedName>
</protein>
<feature type="transmembrane region" description="Helical" evidence="4">
    <location>
        <begin position="260"/>
        <end position="281"/>
    </location>
</feature>
<comment type="caution">
    <text evidence="5">The sequence shown here is derived from an EMBL/GenBank/DDBJ whole genome shotgun (WGS) entry which is preliminary data.</text>
</comment>
<feature type="transmembrane region" description="Helical" evidence="4">
    <location>
        <begin position="380"/>
        <end position="401"/>
    </location>
</feature>
<feature type="region of interest" description="Disordered" evidence="3">
    <location>
        <begin position="1"/>
        <end position="39"/>
    </location>
</feature>
<feature type="compositionally biased region" description="Basic and acidic residues" evidence="3">
    <location>
        <begin position="455"/>
        <end position="473"/>
    </location>
</feature>
<evidence type="ECO:0000256" key="1">
    <source>
        <dbReference type="ARBA" id="ARBA00004141"/>
    </source>
</evidence>
<feature type="transmembrane region" description="Helical" evidence="4">
    <location>
        <begin position="216"/>
        <end position="236"/>
    </location>
</feature>
<proteinExistence type="inferred from homology"/>
<comment type="subcellular location">
    <subcellularLocation>
        <location evidence="1">Membrane</location>
        <topology evidence="1">Multi-pass membrane protein</topology>
    </subcellularLocation>
</comment>
<dbReference type="GO" id="GO:0022857">
    <property type="term" value="F:transmembrane transporter activity"/>
    <property type="evidence" value="ECO:0007669"/>
    <property type="project" value="InterPro"/>
</dbReference>
<sequence>MTQNRVEYSGVEIGPDSEMEGNLSPASEKTMRNDAPGKVQQEEAKLPDVPPDGGYGWVCVACTFLINAHTWGLNSSYAVFLAHYLQTDTFPGATALEYAFVGGFSVSLALLISPVATICVRKYGTQVALFIGIVLQSAGLLGASWASAIWHLFLSQGLAFGLGMGFLFVSSVGVVPQWFSKKRSFANSIASSGSGIGGMMYSLATNAMIQSIGLAWAFRILAIISCVVNVVCTLLIRDRNKAVGSIQLAFDWRLFKRMEFLLMLGWGFFSMLGYIVLLFSLPNYARSIGLSAQQGSVIGALLNLGQGIGRPFVGYFSDAAGRINMAGFCTFLAGLFCLVIWTSAKSYGVLIFFAILTGTVSGTFWATIAPVGAEVVGLQVLPSALSIVWLVLVLPCTFAEPIGLKLRATSGNIYLHAQLFTGFMYIGAALCAWALRAWKVSELERVRGGKEEREREIRDDDQVPRDALQRNESRVSTLKAARGYGAGSVSNPRF</sequence>
<feature type="transmembrane region" description="Helical" evidence="4">
    <location>
        <begin position="127"/>
        <end position="152"/>
    </location>
</feature>
<accession>A0A8H8RY54</accession>
<dbReference type="SUPFAM" id="SSF103473">
    <property type="entry name" value="MFS general substrate transporter"/>
    <property type="match status" value="1"/>
</dbReference>
<feature type="transmembrane region" description="Helical" evidence="4">
    <location>
        <begin position="323"/>
        <end position="341"/>
    </location>
</feature>
<dbReference type="PANTHER" id="PTHR11360">
    <property type="entry name" value="MONOCARBOXYLATE TRANSPORTER"/>
    <property type="match status" value="1"/>
</dbReference>
<reference evidence="5 6" key="1">
    <citation type="submission" date="2018-05" db="EMBL/GenBank/DDBJ databases">
        <title>Genome sequencing and assembly of the regulated plant pathogen Lachnellula willkommii and related sister species for the development of diagnostic species identification markers.</title>
        <authorList>
            <person name="Giroux E."/>
            <person name="Bilodeau G."/>
        </authorList>
    </citation>
    <scope>NUCLEOTIDE SEQUENCE [LARGE SCALE GENOMIC DNA]</scope>
    <source>
        <strain evidence="5 6">CBS 197.66</strain>
    </source>
</reference>
<dbReference type="PANTHER" id="PTHR11360:SF315">
    <property type="entry name" value="TRANSPORTER MCH2-RELATED"/>
    <property type="match status" value="1"/>
</dbReference>
<evidence type="ECO:0000256" key="4">
    <source>
        <dbReference type="SAM" id="Phobius"/>
    </source>
</evidence>
<dbReference type="GO" id="GO:0016020">
    <property type="term" value="C:membrane"/>
    <property type="evidence" value="ECO:0007669"/>
    <property type="project" value="UniProtKB-SubCell"/>
</dbReference>
<dbReference type="InterPro" id="IPR050327">
    <property type="entry name" value="Proton-linked_MCT"/>
</dbReference>
<feature type="transmembrane region" description="Helical" evidence="4">
    <location>
        <begin position="98"/>
        <end position="120"/>
    </location>
</feature>
<feature type="transmembrane region" description="Helical" evidence="4">
    <location>
        <begin position="185"/>
        <end position="204"/>
    </location>
</feature>
<evidence type="ECO:0000313" key="6">
    <source>
        <dbReference type="Proteomes" id="UP000462212"/>
    </source>
</evidence>
<dbReference type="InterPro" id="IPR011701">
    <property type="entry name" value="MFS"/>
</dbReference>
<feature type="transmembrane region" description="Helical" evidence="4">
    <location>
        <begin position="158"/>
        <end position="178"/>
    </location>
</feature>
<keyword evidence="4" id="KW-1133">Transmembrane helix</keyword>
<gene>
    <name evidence="5" type="primary">MCH2_1</name>
    <name evidence="5" type="ORF">LSUB1_G001117</name>
</gene>
<dbReference type="InterPro" id="IPR036259">
    <property type="entry name" value="MFS_trans_sf"/>
</dbReference>
<dbReference type="Gene3D" id="1.20.1250.20">
    <property type="entry name" value="MFS general substrate transporter like domains"/>
    <property type="match status" value="2"/>
</dbReference>
<dbReference type="CDD" id="cd17352">
    <property type="entry name" value="MFS_MCT_SLC16"/>
    <property type="match status" value="1"/>
</dbReference>
<evidence type="ECO:0000313" key="5">
    <source>
        <dbReference type="EMBL" id="TVY43194.1"/>
    </source>
</evidence>
<feature type="transmembrane region" description="Helical" evidence="4">
    <location>
        <begin position="348"/>
        <end position="368"/>
    </location>
</feature>
<evidence type="ECO:0000256" key="3">
    <source>
        <dbReference type="SAM" id="MobiDB-lite"/>
    </source>
</evidence>
<dbReference type="AlphaFoldDB" id="A0A8H8RY54"/>
<evidence type="ECO:0000256" key="2">
    <source>
        <dbReference type="ARBA" id="ARBA00006727"/>
    </source>
</evidence>
<feature type="transmembrane region" description="Helical" evidence="4">
    <location>
        <begin position="413"/>
        <end position="435"/>
    </location>
</feature>
<organism evidence="5 6">
    <name type="scientific">Lachnellula subtilissima</name>
    <dbReference type="NCBI Taxonomy" id="602034"/>
    <lineage>
        <taxon>Eukaryota</taxon>
        <taxon>Fungi</taxon>
        <taxon>Dikarya</taxon>
        <taxon>Ascomycota</taxon>
        <taxon>Pezizomycotina</taxon>
        <taxon>Leotiomycetes</taxon>
        <taxon>Helotiales</taxon>
        <taxon>Lachnaceae</taxon>
        <taxon>Lachnellula</taxon>
    </lineage>
</organism>